<evidence type="ECO:0000313" key="1">
    <source>
        <dbReference type="EMBL" id="JAH86066.1"/>
    </source>
</evidence>
<proteinExistence type="predicted"/>
<dbReference type="EMBL" id="GBXM01022511">
    <property type="protein sequence ID" value="JAH86066.1"/>
    <property type="molecule type" value="Transcribed_RNA"/>
</dbReference>
<reference evidence="1" key="2">
    <citation type="journal article" date="2015" name="Fish Shellfish Immunol.">
        <title>Early steps in the European eel (Anguilla anguilla)-Vibrio vulnificus interaction in the gills: Role of the RtxA13 toxin.</title>
        <authorList>
            <person name="Callol A."/>
            <person name="Pajuelo D."/>
            <person name="Ebbesson L."/>
            <person name="Teles M."/>
            <person name="MacKenzie S."/>
            <person name="Amaro C."/>
        </authorList>
    </citation>
    <scope>NUCLEOTIDE SEQUENCE</scope>
</reference>
<name>A0A0E9W6X4_ANGAN</name>
<organism evidence="1">
    <name type="scientific">Anguilla anguilla</name>
    <name type="common">European freshwater eel</name>
    <name type="synonym">Muraena anguilla</name>
    <dbReference type="NCBI Taxonomy" id="7936"/>
    <lineage>
        <taxon>Eukaryota</taxon>
        <taxon>Metazoa</taxon>
        <taxon>Chordata</taxon>
        <taxon>Craniata</taxon>
        <taxon>Vertebrata</taxon>
        <taxon>Euteleostomi</taxon>
        <taxon>Actinopterygii</taxon>
        <taxon>Neopterygii</taxon>
        <taxon>Teleostei</taxon>
        <taxon>Anguilliformes</taxon>
        <taxon>Anguillidae</taxon>
        <taxon>Anguilla</taxon>
    </lineage>
</organism>
<sequence length="102" mass="11619">MRPADLRWVMQFGPVPIVCWPKAFWTAKASGFYGSVNLAAVQLRRSAQQRSPRQHSLKASAERVLVFAVYWKILSVLKSLKKQTKQKKKKNTIPSTHPVVQS</sequence>
<protein>
    <submittedName>
        <fullName evidence="1">Uncharacterized protein</fullName>
    </submittedName>
</protein>
<reference evidence="1" key="1">
    <citation type="submission" date="2014-11" db="EMBL/GenBank/DDBJ databases">
        <authorList>
            <person name="Amaro Gonzalez C."/>
        </authorList>
    </citation>
    <scope>NUCLEOTIDE SEQUENCE</scope>
</reference>
<dbReference type="AlphaFoldDB" id="A0A0E9W6X4"/>
<accession>A0A0E9W6X4</accession>